<feature type="transmembrane region" description="Helical" evidence="2">
    <location>
        <begin position="285"/>
        <end position="306"/>
    </location>
</feature>
<dbReference type="GO" id="GO:0005886">
    <property type="term" value="C:plasma membrane"/>
    <property type="evidence" value="ECO:0007669"/>
    <property type="project" value="UniProtKB-SubCell"/>
</dbReference>
<name>A0A1G9YNL2_9EURY</name>
<feature type="transmembrane region" description="Helical" evidence="2">
    <location>
        <begin position="35"/>
        <end position="54"/>
    </location>
</feature>
<feature type="transmembrane region" description="Helical" evidence="2">
    <location>
        <begin position="143"/>
        <end position="170"/>
    </location>
</feature>
<proteinExistence type="predicted"/>
<dbReference type="PANTHER" id="PTHR43471:SF1">
    <property type="entry name" value="ABC TRANSPORTER PERMEASE PROTEIN NOSY-RELATED"/>
    <property type="match status" value="1"/>
</dbReference>
<keyword evidence="2" id="KW-0472">Membrane</keyword>
<feature type="transmembrane region" description="Helical" evidence="2">
    <location>
        <begin position="66"/>
        <end position="84"/>
    </location>
</feature>
<dbReference type="EMBL" id="FNHL01000005">
    <property type="protein sequence ID" value="SDN10587.1"/>
    <property type="molecule type" value="Genomic_DNA"/>
</dbReference>
<reference evidence="4" key="1">
    <citation type="submission" date="2016-10" db="EMBL/GenBank/DDBJ databases">
        <authorList>
            <person name="Varghese N."/>
            <person name="Submissions S."/>
        </authorList>
    </citation>
    <scope>NUCLEOTIDE SEQUENCE [LARGE SCALE GENOMIC DNA]</scope>
    <source>
        <strain evidence="4">CGMCC 1.10119</strain>
    </source>
</reference>
<dbReference type="STRING" id="660521.SAMN04487949_3386"/>
<organism evidence="3 4">
    <name type="scientific">Halogranum gelatinilyticum</name>
    <dbReference type="NCBI Taxonomy" id="660521"/>
    <lineage>
        <taxon>Archaea</taxon>
        <taxon>Methanobacteriati</taxon>
        <taxon>Methanobacteriota</taxon>
        <taxon>Stenosarchaea group</taxon>
        <taxon>Halobacteria</taxon>
        <taxon>Halobacteriales</taxon>
        <taxon>Haloferacaceae</taxon>
    </lineage>
</organism>
<keyword evidence="2" id="KW-0812">Transmembrane</keyword>
<dbReference type="Pfam" id="PF12679">
    <property type="entry name" value="ABC2_membrane_2"/>
    <property type="match status" value="1"/>
</dbReference>
<feature type="region of interest" description="Disordered" evidence="1">
    <location>
        <begin position="1"/>
        <end position="23"/>
    </location>
</feature>
<dbReference type="PANTHER" id="PTHR43471">
    <property type="entry name" value="ABC TRANSPORTER PERMEASE"/>
    <property type="match status" value="1"/>
</dbReference>
<feature type="transmembrane region" description="Helical" evidence="2">
    <location>
        <begin position="182"/>
        <end position="206"/>
    </location>
</feature>
<feature type="transmembrane region" description="Helical" evidence="2">
    <location>
        <begin position="104"/>
        <end position="122"/>
    </location>
</feature>
<dbReference type="AlphaFoldDB" id="A0A1G9YNL2"/>
<gene>
    <name evidence="3" type="ORF">SAMN04487949_3386</name>
</gene>
<evidence type="ECO:0000256" key="1">
    <source>
        <dbReference type="SAM" id="MobiDB-lite"/>
    </source>
</evidence>
<keyword evidence="4" id="KW-1185">Reference proteome</keyword>
<evidence type="ECO:0000256" key="2">
    <source>
        <dbReference type="SAM" id="Phobius"/>
    </source>
</evidence>
<feature type="transmembrane region" description="Helical" evidence="2">
    <location>
        <begin position="218"/>
        <end position="238"/>
    </location>
</feature>
<keyword evidence="2" id="KW-1133">Transmembrane helix</keyword>
<accession>A0A1G9YNL2</accession>
<dbReference type="Proteomes" id="UP000199451">
    <property type="component" value="Unassembled WGS sequence"/>
</dbReference>
<evidence type="ECO:0000313" key="3">
    <source>
        <dbReference type="EMBL" id="SDN10587.1"/>
    </source>
</evidence>
<evidence type="ECO:0000313" key="4">
    <source>
        <dbReference type="Proteomes" id="UP000199451"/>
    </source>
</evidence>
<protein>
    <submittedName>
        <fullName evidence="3">Cu-processing system permease protein</fullName>
    </submittedName>
</protein>
<dbReference type="GO" id="GO:0140359">
    <property type="term" value="F:ABC-type transporter activity"/>
    <property type="evidence" value="ECO:0007669"/>
    <property type="project" value="InterPro"/>
</dbReference>
<dbReference type="RefSeq" id="WP_089699367.1">
    <property type="nucleotide sequence ID" value="NZ_FNHL01000005.1"/>
</dbReference>
<sequence>MTDETDADGPYHPPAVGQGTDDDGVLRTLRDLPGALLAALPVGSGSLGSTLTLAHREYRLAARSRWTLGLTLLFAVVSAVVAVAAGTGTAAERVGAAVVSLGELSVYLVPLAALTFGYASVVGPAERGTLDMLFALPVTRSRVVLGVFLGRAVALGAAIAVGFGVGGALLVRFASGAALVPYATLLFAALGVGLAALAVSVLVSTLASEKTHALGGVLLLWVWAVFAHDLLALVLVAVLDVPDAVLTALVLANPVDLFRVVVLASVGTTGGGVSAALATSSLSPVLAATALLAWVLLPLTAAMRLAGRAGAR</sequence>
<dbReference type="OrthoDB" id="313565at2157"/>